<dbReference type="AlphaFoldDB" id="A0AAW7T347"/>
<name>A0AAW7T347_BURVI</name>
<dbReference type="Proteomes" id="UP001171620">
    <property type="component" value="Unassembled WGS sequence"/>
</dbReference>
<sequence>MTEHADCPYQFHTSVRLFAMVHKPLDTLPMPPGATFCADMEMLCQKARGGRLISAYLSPLDAVMGSRGLLDGDHFWPIELQHVDTRTFMEQNGSLNIAINYAYAAKGNRLVVDERGYPLMLYAGESFNVPVEQREHFSIAFSSSLVEDIEQAYKRVGLPQFVATLDAMREWSHEQIADAVEEATSRMPPTVSLHDVGDDEMNQGAIYDPESGDWMFADFE</sequence>
<organism evidence="1 2">
    <name type="scientific">Burkholderia vietnamiensis</name>
    <dbReference type="NCBI Taxonomy" id="60552"/>
    <lineage>
        <taxon>Bacteria</taxon>
        <taxon>Pseudomonadati</taxon>
        <taxon>Pseudomonadota</taxon>
        <taxon>Betaproteobacteria</taxon>
        <taxon>Burkholderiales</taxon>
        <taxon>Burkholderiaceae</taxon>
        <taxon>Burkholderia</taxon>
        <taxon>Burkholderia cepacia complex</taxon>
    </lineage>
</organism>
<comment type="caution">
    <text evidence="1">The sequence shown here is derived from an EMBL/GenBank/DDBJ whole genome shotgun (WGS) entry which is preliminary data.</text>
</comment>
<protein>
    <recommendedName>
        <fullName evidence="3">SUKH-4 immunity protein of toxin-antitoxin system</fullName>
    </recommendedName>
</protein>
<dbReference type="EMBL" id="JAUJRV010000011">
    <property type="protein sequence ID" value="MDN7796534.1"/>
    <property type="molecule type" value="Genomic_DNA"/>
</dbReference>
<dbReference type="RefSeq" id="WP_059603561.1">
    <property type="nucleotide sequence ID" value="NZ_BGKC01000004.1"/>
</dbReference>
<reference evidence="1" key="1">
    <citation type="submission" date="2023-07" db="EMBL/GenBank/DDBJ databases">
        <title>A collection of bacterial strains from the Burkholderia cepacia Research Laboratory and Repository.</title>
        <authorList>
            <person name="Lipuma J."/>
            <person name="Spilker T."/>
            <person name="Caverly L."/>
        </authorList>
    </citation>
    <scope>NUCLEOTIDE SEQUENCE</scope>
    <source>
        <strain evidence="1">AU44268</strain>
    </source>
</reference>
<gene>
    <name evidence="1" type="ORF">QZM33_16495</name>
</gene>
<evidence type="ECO:0000313" key="1">
    <source>
        <dbReference type="EMBL" id="MDN7796534.1"/>
    </source>
</evidence>
<proteinExistence type="predicted"/>
<evidence type="ECO:0000313" key="2">
    <source>
        <dbReference type="Proteomes" id="UP001171620"/>
    </source>
</evidence>
<evidence type="ECO:0008006" key="3">
    <source>
        <dbReference type="Google" id="ProtNLM"/>
    </source>
</evidence>
<accession>A0AAW7T347</accession>